<feature type="region of interest" description="Disordered" evidence="1">
    <location>
        <begin position="34"/>
        <end position="62"/>
    </location>
</feature>
<evidence type="ECO:0000313" key="3">
    <source>
        <dbReference type="Proteomes" id="UP001608902"/>
    </source>
</evidence>
<proteinExistence type="predicted"/>
<dbReference type="Proteomes" id="UP001608902">
    <property type="component" value="Unassembled WGS sequence"/>
</dbReference>
<reference evidence="2 3" key="1">
    <citation type="submission" date="2024-08" db="EMBL/GenBank/DDBJ databases">
        <title>Gnathostoma spinigerum genome.</title>
        <authorList>
            <person name="Gonzalez-Bertolin B."/>
            <person name="Monzon S."/>
            <person name="Zaballos A."/>
            <person name="Jimenez P."/>
            <person name="Dekumyoy P."/>
            <person name="Varona S."/>
            <person name="Cuesta I."/>
            <person name="Sumanam S."/>
            <person name="Adisakwattana P."/>
            <person name="Gasser R.B."/>
            <person name="Hernandez-Gonzalez A."/>
            <person name="Young N.D."/>
            <person name="Perteguer M.J."/>
        </authorList>
    </citation>
    <scope>NUCLEOTIDE SEQUENCE [LARGE SCALE GENOMIC DNA]</scope>
    <source>
        <strain evidence="2">AL3</strain>
        <tissue evidence="2">Liver</tissue>
    </source>
</reference>
<evidence type="ECO:0000313" key="2">
    <source>
        <dbReference type="EMBL" id="MFH4977227.1"/>
    </source>
</evidence>
<keyword evidence="3" id="KW-1185">Reference proteome</keyword>
<accession>A0ABD6EKX7</accession>
<gene>
    <name evidence="2" type="ORF">AB6A40_003936</name>
</gene>
<dbReference type="EMBL" id="JBGFUD010002154">
    <property type="protein sequence ID" value="MFH4977227.1"/>
    <property type="molecule type" value="Genomic_DNA"/>
</dbReference>
<feature type="compositionally biased region" description="Basic and acidic residues" evidence="1">
    <location>
        <begin position="53"/>
        <end position="62"/>
    </location>
</feature>
<protein>
    <submittedName>
        <fullName evidence="2">Uncharacterized protein</fullName>
    </submittedName>
</protein>
<organism evidence="2 3">
    <name type="scientific">Gnathostoma spinigerum</name>
    <dbReference type="NCBI Taxonomy" id="75299"/>
    <lineage>
        <taxon>Eukaryota</taxon>
        <taxon>Metazoa</taxon>
        <taxon>Ecdysozoa</taxon>
        <taxon>Nematoda</taxon>
        <taxon>Chromadorea</taxon>
        <taxon>Rhabditida</taxon>
        <taxon>Spirurina</taxon>
        <taxon>Gnathostomatomorpha</taxon>
        <taxon>Gnathostomatoidea</taxon>
        <taxon>Gnathostomatidae</taxon>
        <taxon>Gnathostoma</taxon>
    </lineage>
</organism>
<dbReference type="AlphaFoldDB" id="A0ABD6EKX7"/>
<evidence type="ECO:0000256" key="1">
    <source>
        <dbReference type="SAM" id="MobiDB-lite"/>
    </source>
</evidence>
<sequence length="265" mass="29609">MAEGMQMMTLRSIVPSEQVTRLRDLATLDESAECQSASARIGPANYSTTGERNGSRSDNESEKEIQIALQKECHGLVPNKAQVLFYLTEATLLRVRRSGTELQITDSTDFPLFDVWVESDCVRSTWVLESYGRTVLLISENSGFGCFSRRKTEPNDIIITDWNGDLFGFFIPGDPVVLKDSTKRVVAKLIASDTSSGRGVLWVCIHEGSGNEIARLENYTTIHFTRNLGFQLKLLVLAAVIRIAASQLVQRRSCWCLFLSSLFRS</sequence>
<comment type="caution">
    <text evidence="2">The sequence shown here is derived from an EMBL/GenBank/DDBJ whole genome shotgun (WGS) entry which is preliminary data.</text>
</comment>
<name>A0ABD6EKX7_9BILA</name>